<feature type="compositionally biased region" description="Basic residues" evidence="1">
    <location>
        <begin position="158"/>
        <end position="175"/>
    </location>
</feature>
<feature type="region of interest" description="Disordered" evidence="1">
    <location>
        <begin position="157"/>
        <end position="199"/>
    </location>
</feature>
<dbReference type="AlphaFoldDB" id="A0A427B6I8"/>
<reference evidence="2 3" key="1">
    <citation type="journal article" date="2014" name="Agronomy (Basel)">
        <title>A Draft Genome Sequence for Ensete ventricosum, the Drought-Tolerant Tree Against Hunger.</title>
        <authorList>
            <person name="Harrison J."/>
            <person name="Moore K.A."/>
            <person name="Paszkiewicz K."/>
            <person name="Jones T."/>
            <person name="Grant M."/>
            <person name="Ambacheew D."/>
            <person name="Muzemil S."/>
            <person name="Studholme D.J."/>
        </authorList>
    </citation>
    <scope>NUCLEOTIDE SEQUENCE [LARGE SCALE GENOMIC DNA]</scope>
</reference>
<gene>
    <name evidence="2" type="ORF">B296_00007107</name>
</gene>
<dbReference type="Proteomes" id="UP000287651">
    <property type="component" value="Unassembled WGS sequence"/>
</dbReference>
<name>A0A427B6I8_ENSVE</name>
<sequence length="199" mass="23435">MVYVSSKLIIHGLKFKYYLITVVFCRVWKHIIKKLVEQGEMESLQIVVSSHISTRTLFCLLINLLLSTVYGGKVLHAYWRTWGTSEKEIIWWAIEVVHVSILFPELTELGLGFLHTESEKDFFAHPEADMLLATKEDRPYSTFSEWGRGWADPEIRRQRLQGKRHRKRKGRKRSQKYNEHNPSTVRGRLTAKLSKRTKH</sequence>
<evidence type="ECO:0000256" key="1">
    <source>
        <dbReference type="SAM" id="MobiDB-lite"/>
    </source>
</evidence>
<evidence type="ECO:0000313" key="2">
    <source>
        <dbReference type="EMBL" id="RRT84067.1"/>
    </source>
</evidence>
<organism evidence="2 3">
    <name type="scientific">Ensete ventricosum</name>
    <name type="common">Abyssinian banana</name>
    <name type="synonym">Musa ensete</name>
    <dbReference type="NCBI Taxonomy" id="4639"/>
    <lineage>
        <taxon>Eukaryota</taxon>
        <taxon>Viridiplantae</taxon>
        <taxon>Streptophyta</taxon>
        <taxon>Embryophyta</taxon>
        <taxon>Tracheophyta</taxon>
        <taxon>Spermatophyta</taxon>
        <taxon>Magnoliopsida</taxon>
        <taxon>Liliopsida</taxon>
        <taxon>Zingiberales</taxon>
        <taxon>Musaceae</taxon>
        <taxon>Ensete</taxon>
    </lineage>
</organism>
<proteinExistence type="predicted"/>
<accession>A0A427B6I8</accession>
<dbReference type="EMBL" id="AMZH03000378">
    <property type="protein sequence ID" value="RRT84067.1"/>
    <property type="molecule type" value="Genomic_DNA"/>
</dbReference>
<protein>
    <submittedName>
        <fullName evidence="2">Uncharacterized protein</fullName>
    </submittedName>
</protein>
<comment type="caution">
    <text evidence="2">The sequence shown here is derived from an EMBL/GenBank/DDBJ whole genome shotgun (WGS) entry which is preliminary data.</text>
</comment>
<evidence type="ECO:0000313" key="3">
    <source>
        <dbReference type="Proteomes" id="UP000287651"/>
    </source>
</evidence>